<keyword evidence="7 9" id="KW-0630">Potassium</keyword>
<keyword evidence="4 9" id="KW-0418">Kinase</keyword>
<keyword evidence="8 9" id="KW-0119">Carbohydrate metabolism</keyword>
<dbReference type="SUPFAM" id="SSF53613">
    <property type="entry name" value="Ribokinase-like"/>
    <property type="match status" value="1"/>
</dbReference>
<dbReference type="GO" id="GO:0005524">
    <property type="term" value="F:ATP binding"/>
    <property type="evidence" value="ECO:0007669"/>
    <property type="project" value="UniProtKB-UniRule"/>
</dbReference>
<dbReference type="Gene3D" id="3.40.1190.20">
    <property type="match status" value="1"/>
</dbReference>
<dbReference type="InterPro" id="IPR011877">
    <property type="entry name" value="Ribokinase"/>
</dbReference>
<dbReference type="PRINTS" id="PR00990">
    <property type="entry name" value="RIBOKINASE"/>
</dbReference>
<comment type="similarity">
    <text evidence="9">Belongs to the carbohydrate kinase PfkB family. Ribokinase subfamily.</text>
</comment>
<dbReference type="GO" id="GO:0004747">
    <property type="term" value="F:ribokinase activity"/>
    <property type="evidence" value="ECO:0007669"/>
    <property type="project" value="UniProtKB-UniRule"/>
</dbReference>
<reference evidence="11 12" key="1">
    <citation type="submission" date="2019-08" db="EMBL/GenBank/DDBJ databases">
        <title>In-depth cultivation of the pig gut microbiome towards novel bacterial diversity and tailored functional studies.</title>
        <authorList>
            <person name="Wylensek D."/>
            <person name="Hitch T.C.A."/>
            <person name="Clavel T."/>
        </authorList>
    </citation>
    <scope>NUCLEOTIDE SEQUENCE [LARGE SCALE GENOMIC DNA]</scope>
    <source>
        <strain evidence="11 12">WB03_NA08</strain>
    </source>
</reference>
<evidence type="ECO:0000313" key="12">
    <source>
        <dbReference type="Proteomes" id="UP000470875"/>
    </source>
</evidence>
<dbReference type="EC" id="2.7.1.15" evidence="9"/>
<sequence>MLPPTVGPSRSREHGDATLLVVGSANLDIVAHAERIPAPGETLLGTEVLYLPGGKGLNQACAAGAVYPLVHFIGSVGSDNAGDQLSTRLTEYGVNIEHLLRSDQSATGTAHISVDTTGMNSIIVVPAANADVTSEHVEQAFTELDDLTGCVTVLQGEIPPASSLWAAELTYERGGRTVLNLAPVTREEPALLTYADPLIVNEYEAGILLDADAPESWEDAEIAAENLLATSPSAIVTLGSMGSVVACRLDEGSIQLTRIEATPIDHPVDSTGAGDAFVGVLAAGLCQGKDLVEAAQAASYHAAMTVEVPGASESYSVLRTASGDTK</sequence>
<feature type="active site" description="Proton acceptor" evidence="9">
    <location>
        <position position="275"/>
    </location>
</feature>
<protein>
    <recommendedName>
        <fullName evidence="9">Ribokinase</fullName>
        <shortName evidence="9">RK</shortName>
        <ecNumber evidence="9">2.7.1.15</ecNumber>
    </recommendedName>
</protein>
<dbReference type="Proteomes" id="UP000470875">
    <property type="component" value="Unassembled WGS sequence"/>
</dbReference>
<evidence type="ECO:0000256" key="3">
    <source>
        <dbReference type="ARBA" id="ARBA00022741"/>
    </source>
</evidence>
<accession>A0A6N7W7J6</accession>
<organism evidence="11 12">
    <name type="scientific">Scrofimicrobium canadense</name>
    <dbReference type="NCBI Taxonomy" id="2652290"/>
    <lineage>
        <taxon>Bacteria</taxon>
        <taxon>Bacillati</taxon>
        <taxon>Actinomycetota</taxon>
        <taxon>Actinomycetes</taxon>
        <taxon>Actinomycetales</taxon>
        <taxon>Actinomycetaceae</taxon>
        <taxon>Scrofimicrobium</taxon>
    </lineage>
</organism>
<dbReference type="InterPro" id="IPR002139">
    <property type="entry name" value="Ribo/fructo_kinase"/>
</dbReference>
<dbReference type="RefSeq" id="WP_154544183.1">
    <property type="nucleotide sequence ID" value="NZ_VULO01000005.1"/>
</dbReference>
<feature type="binding site" evidence="9">
    <location>
        <position position="308"/>
    </location>
    <ligand>
        <name>K(+)</name>
        <dbReference type="ChEBI" id="CHEBI:29103"/>
    </ligand>
</feature>
<dbReference type="UniPathway" id="UPA00916">
    <property type="reaction ID" value="UER00889"/>
</dbReference>
<dbReference type="CDD" id="cd01174">
    <property type="entry name" value="ribokinase"/>
    <property type="match status" value="1"/>
</dbReference>
<dbReference type="GO" id="GO:0019303">
    <property type="term" value="P:D-ribose catabolic process"/>
    <property type="evidence" value="ECO:0007669"/>
    <property type="project" value="UniProtKB-UniRule"/>
</dbReference>
<feature type="domain" description="Carbohydrate kinase PfkB" evidence="10">
    <location>
        <begin position="18"/>
        <end position="314"/>
    </location>
</feature>
<feature type="binding site" evidence="9">
    <location>
        <begin position="274"/>
        <end position="275"/>
    </location>
    <ligand>
        <name>ATP</name>
        <dbReference type="ChEBI" id="CHEBI:30616"/>
    </ligand>
</feature>
<comment type="catalytic activity">
    <reaction evidence="9">
        <text>D-ribose + ATP = D-ribose 5-phosphate + ADP + H(+)</text>
        <dbReference type="Rhea" id="RHEA:13697"/>
        <dbReference type="ChEBI" id="CHEBI:15378"/>
        <dbReference type="ChEBI" id="CHEBI:30616"/>
        <dbReference type="ChEBI" id="CHEBI:47013"/>
        <dbReference type="ChEBI" id="CHEBI:78346"/>
        <dbReference type="ChEBI" id="CHEBI:456216"/>
        <dbReference type="EC" id="2.7.1.15"/>
    </reaction>
</comment>
<keyword evidence="5 9" id="KW-0067">ATP-binding</keyword>
<feature type="binding site" evidence="9">
    <location>
        <position position="275"/>
    </location>
    <ligand>
        <name>substrate</name>
    </ligand>
</feature>
<keyword evidence="12" id="KW-1185">Reference proteome</keyword>
<evidence type="ECO:0000256" key="9">
    <source>
        <dbReference type="HAMAP-Rule" id="MF_01987"/>
    </source>
</evidence>
<evidence type="ECO:0000256" key="6">
    <source>
        <dbReference type="ARBA" id="ARBA00022842"/>
    </source>
</evidence>
<feature type="binding site" evidence="9">
    <location>
        <position position="269"/>
    </location>
    <ligand>
        <name>K(+)</name>
        <dbReference type="ChEBI" id="CHEBI:29103"/>
    </ligand>
</feature>
<keyword evidence="6 9" id="KW-0460">Magnesium</keyword>
<dbReference type="AlphaFoldDB" id="A0A6N7W7J6"/>
<feature type="binding site" evidence="9">
    <location>
        <position position="271"/>
    </location>
    <ligand>
        <name>K(+)</name>
        <dbReference type="ChEBI" id="CHEBI:29103"/>
    </ligand>
</feature>
<dbReference type="GO" id="GO:0046872">
    <property type="term" value="F:metal ion binding"/>
    <property type="evidence" value="ECO:0007669"/>
    <property type="project" value="UniProtKB-KW"/>
</dbReference>
<dbReference type="InterPro" id="IPR011611">
    <property type="entry name" value="PfkB_dom"/>
</dbReference>
<feature type="binding site" evidence="9">
    <location>
        <position position="305"/>
    </location>
    <ligand>
        <name>K(+)</name>
        <dbReference type="ChEBI" id="CHEBI:29103"/>
    </ligand>
</feature>
<evidence type="ECO:0000256" key="7">
    <source>
        <dbReference type="ARBA" id="ARBA00022958"/>
    </source>
</evidence>
<feature type="binding site" evidence="9">
    <location>
        <position position="157"/>
    </location>
    <ligand>
        <name>substrate</name>
    </ligand>
</feature>
<dbReference type="EMBL" id="VULO01000005">
    <property type="protein sequence ID" value="MSS84118.1"/>
    <property type="molecule type" value="Genomic_DNA"/>
</dbReference>
<comment type="function">
    <text evidence="9">Catalyzes the phosphorylation of ribose at O-5 in a reaction requiring ATP and magnesium. The resulting D-ribose-5-phosphate can then be used either for sythesis of nucleotides, histidine, and tryptophan, or as a component of the pentose phosphate pathway.</text>
</comment>
<dbReference type="GO" id="GO:0005737">
    <property type="term" value="C:cytoplasm"/>
    <property type="evidence" value="ECO:0007669"/>
    <property type="project" value="UniProtKB-SubCell"/>
</dbReference>
<comment type="caution">
    <text evidence="9">Lacks conserved residue(s) required for the propagation of feature annotation.</text>
</comment>
<keyword evidence="9" id="KW-0963">Cytoplasm</keyword>
<evidence type="ECO:0000256" key="5">
    <source>
        <dbReference type="ARBA" id="ARBA00022840"/>
    </source>
</evidence>
<gene>
    <name evidence="9" type="primary">rbsK</name>
    <name evidence="11" type="ORF">FYJ24_04920</name>
</gene>
<keyword evidence="2 9" id="KW-0479">Metal-binding</keyword>
<feature type="binding site" evidence="9">
    <location>
        <begin position="54"/>
        <end position="58"/>
    </location>
    <ligand>
        <name>substrate</name>
    </ligand>
</feature>
<comment type="pathway">
    <text evidence="9">Carbohydrate metabolism; D-ribose degradation; D-ribose 5-phosphate from beta-D-ribopyranose: step 2/2.</text>
</comment>
<name>A0A6N7W7J6_9ACTO</name>
<evidence type="ECO:0000256" key="2">
    <source>
        <dbReference type="ARBA" id="ARBA00022723"/>
    </source>
</evidence>
<dbReference type="PANTHER" id="PTHR10584:SF166">
    <property type="entry name" value="RIBOKINASE"/>
    <property type="match status" value="1"/>
</dbReference>
<comment type="cofactor">
    <cofactor evidence="9">
        <name>Mg(2+)</name>
        <dbReference type="ChEBI" id="CHEBI:18420"/>
    </cofactor>
    <text evidence="9">Requires a divalent cation, most likely magnesium in vivo, as an electrophilic catalyst to aid phosphoryl group transfer. It is the chelate of the metal and the nucleotide that is the actual substrate.</text>
</comment>
<evidence type="ECO:0000256" key="4">
    <source>
        <dbReference type="ARBA" id="ARBA00022777"/>
    </source>
</evidence>
<comment type="subunit">
    <text evidence="9">Homodimer.</text>
</comment>
<feature type="binding site" evidence="9">
    <location>
        <position position="201"/>
    </location>
    <ligand>
        <name>ATP</name>
        <dbReference type="ChEBI" id="CHEBI:30616"/>
    </ligand>
</feature>
<dbReference type="InterPro" id="IPR029056">
    <property type="entry name" value="Ribokinase-like"/>
</dbReference>
<feature type="binding site" evidence="9">
    <location>
        <begin position="26"/>
        <end position="28"/>
    </location>
    <ligand>
        <name>substrate</name>
    </ligand>
</feature>
<comment type="caution">
    <text evidence="11">The sequence shown here is derived from an EMBL/GenBank/DDBJ whole genome shotgun (WGS) entry which is preliminary data.</text>
</comment>
<dbReference type="HAMAP" id="MF_01987">
    <property type="entry name" value="Ribokinase"/>
    <property type="match status" value="1"/>
</dbReference>
<dbReference type="Pfam" id="PF00294">
    <property type="entry name" value="PfkB"/>
    <property type="match status" value="1"/>
</dbReference>
<feature type="binding site" evidence="9">
    <location>
        <position position="310"/>
    </location>
    <ligand>
        <name>K(+)</name>
        <dbReference type="ChEBI" id="CHEBI:29103"/>
    </ligand>
</feature>
<dbReference type="PANTHER" id="PTHR10584">
    <property type="entry name" value="SUGAR KINASE"/>
    <property type="match status" value="1"/>
</dbReference>
<evidence type="ECO:0000256" key="1">
    <source>
        <dbReference type="ARBA" id="ARBA00022679"/>
    </source>
</evidence>
<evidence type="ECO:0000259" key="10">
    <source>
        <dbReference type="Pfam" id="PF00294"/>
    </source>
</evidence>
<feature type="binding site" evidence="9">
    <location>
        <begin position="237"/>
        <end position="242"/>
    </location>
    <ligand>
        <name>ATP</name>
        <dbReference type="ChEBI" id="CHEBI:30616"/>
    </ligand>
</feature>
<evidence type="ECO:0000313" key="11">
    <source>
        <dbReference type="EMBL" id="MSS84118.1"/>
    </source>
</evidence>
<feature type="binding site" evidence="9">
    <location>
        <position position="314"/>
    </location>
    <ligand>
        <name>K(+)</name>
        <dbReference type="ChEBI" id="CHEBI:29103"/>
    </ligand>
</feature>
<comment type="subcellular location">
    <subcellularLocation>
        <location evidence="9">Cytoplasm</location>
    </subcellularLocation>
</comment>
<evidence type="ECO:0000256" key="8">
    <source>
        <dbReference type="ARBA" id="ARBA00023277"/>
    </source>
</evidence>
<comment type="activity regulation">
    <text evidence="9">Activated by a monovalent cation that binds near, but not in, the active site. The most likely occupant of the site in vivo is potassium. Ion binding induces a conformational change that may alter substrate affinity.</text>
</comment>
<keyword evidence="1 9" id="KW-0808">Transferase</keyword>
<keyword evidence="3 9" id="KW-0547">Nucleotide-binding</keyword>
<proteinExistence type="inferred from homology"/>